<reference evidence="2 3" key="2">
    <citation type="journal article" date="2016" name="Int. J. Syst. Evol. Microbiol.">
        <title>Rickettsia amblyommatis sp. nov., a spotted fever group Rickettsia associated with multiple species of Amblyomma ticks in North, Central and South America.</title>
        <authorList>
            <person name="Karpathy S.E."/>
            <person name="Slater K.S."/>
            <person name="Goldsmith C.S."/>
            <person name="Nicholson W.L."/>
            <person name="Paddock C.D."/>
        </authorList>
    </citation>
    <scope>NUCLEOTIDE SEQUENCE [LARGE SCALE GENOMIC DNA]</scope>
    <source>
        <strain evidence="2 3">GAT-30V</strain>
    </source>
</reference>
<dbReference type="KEGG" id="ram:MCE_05915"/>
<name>H8K2I3_RICAG</name>
<reference evidence="3" key="1">
    <citation type="submission" date="2012-02" db="EMBL/GenBank/DDBJ databases">
        <title>Complete genome sequence of Candidatus Rickettsia amblyommii strain GAT-30V.</title>
        <authorList>
            <person name="Johnson S.L."/>
            <person name="Munk A.C."/>
            <person name="Han S."/>
            <person name="Bruce D.C."/>
            <person name="Dasch G.A."/>
        </authorList>
    </citation>
    <scope>NUCLEOTIDE SEQUENCE [LARGE SCALE GENOMIC DNA]</scope>
    <source>
        <strain evidence="3">GAT-30V</strain>
    </source>
</reference>
<dbReference type="Gene3D" id="3.30.420.10">
    <property type="entry name" value="Ribonuclease H-like superfamily/Ribonuclease H"/>
    <property type="match status" value="1"/>
</dbReference>
<feature type="domain" description="Tc1-like transposase DDE" evidence="1">
    <location>
        <begin position="2"/>
        <end position="67"/>
    </location>
</feature>
<organism evidence="2 3">
    <name type="scientific">Rickettsia amblyommatis (strain GAT-30V)</name>
    <name type="common">Rickettsia amblyommii</name>
    <dbReference type="NCBI Taxonomy" id="1105111"/>
    <lineage>
        <taxon>Bacteria</taxon>
        <taxon>Pseudomonadati</taxon>
        <taxon>Pseudomonadota</taxon>
        <taxon>Alphaproteobacteria</taxon>
        <taxon>Rickettsiales</taxon>
        <taxon>Rickettsiaceae</taxon>
        <taxon>Rickettsieae</taxon>
        <taxon>Rickettsia</taxon>
        <taxon>spotted fever group</taxon>
    </lineage>
</organism>
<evidence type="ECO:0000259" key="1">
    <source>
        <dbReference type="Pfam" id="PF13358"/>
    </source>
</evidence>
<dbReference type="EMBL" id="CP003334">
    <property type="protein sequence ID" value="AFC70025.1"/>
    <property type="molecule type" value="Genomic_DNA"/>
</dbReference>
<dbReference type="Pfam" id="PF13358">
    <property type="entry name" value="DDE_3"/>
    <property type="match status" value="1"/>
</dbReference>
<dbReference type="STRING" id="1105111.MCE_05915"/>
<accession>H8K2I3</accession>
<evidence type="ECO:0000313" key="3">
    <source>
        <dbReference type="Proteomes" id="UP000008005"/>
    </source>
</evidence>
<dbReference type="InterPro" id="IPR036397">
    <property type="entry name" value="RNaseH_sf"/>
</dbReference>
<dbReference type="Proteomes" id="UP000008005">
    <property type="component" value="Chromosome"/>
</dbReference>
<gene>
    <name evidence="2" type="ordered locus">MCE_05915</name>
</gene>
<proteinExistence type="predicted"/>
<dbReference type="InterPro" id="IPR038717">
    <property type="entry name" value="Tc1-like_DDE_dom"/>
</dbReference>
<dbReference type="AlphaFoldDB" id="H8K2I3"/>
<sequence>MLYEDTLKTDIFIEFLRRLVKYAKRKIFLILDNLKVHHSTKVYNWTNKHKDKISLFFLPPYTLQHNIMVPKN</sequence>
<dbReference type="GO" id="GO:0003676">
    <property type="term" value="F:nucleic acid binding"/>
    <property type="evidence" value="ECO:0007669"/>
    <property type="project" value="InterPro"/>
</dbReference>
<evidence type="ECO:0000313" key="2">
    <source>
        <dbReference type="EMBL" id="AFC70025.1"/>
    </source>
</evidence>
<protein>
    <submittedName>
        <fullName evidence="2">ISXo7 transposase</fullName>
    </submittedName>
</protein>
<dbReference type="HOGENOM" id="CLU_2866834_0_0_5"/>